<dbReference type="EMBL" id="JAUIQD010000001">
    <property type="protein sequence ID" value="KAK3362294.1"/>
    <property type="molecule type" value="Genomic_DNA"/>
</dbReference>
<evidence type="ECO:0000256" key="4">
    <source>
        <dbReference type="PROSITE-ProRule" id="PRU00834"/>
    </source>
</evidence>
<dbReference type="GO" id="GO:0005739">
    <property type="term" value="C:mitochondrion"/>
    <property type="evidence" value="ECO:0007669"/>
    <property type="project" value="TreeGrafter"/>
</dbReference>
<sequence>MATKRILPTAISSFARISSPVAASITRSARLHPQRFTLQKRTAWAQLPSAVRFQHTKSSPASAEDTSSEPAPAPSVPIVSSDPWPSESVRKAPHYELTFTCKPCSKRSRHKISKQGYHHGSVLVTCPGCRSKHVITDHLRIFGDHKITIEELLAERGQIIKKGTLGPDGDIEFWEDGTVTTRGEDVPEEKRVAIEDDDSPPGSTFVSVKPPKKEE</sequence>
<dbReference type="PROSITE" id="PS51501">
    <property type="entry name" value="ZF_DNL"/>
    <property type="match status" value="1"/>
</dbReference>
<dbReference type="GO" id="GO:0008270">
    <property type="term" value="F:zinc ion binding"/>
    <property type="evidence" value="ECO:0007669"/>
    <property type="project" value="UniProtKB-KW"/>
</dbReference>
<dbReference type="GO" id="GO:0050821">
    <property type="term" value="P:protein stabilization"/>
    <property type="evidence" value="ECO:0007669"/>
    <property type="project" value="TreeGrafter"/>
</dbReference>
<comment type="caution">
    <text evidence="7">The sequence shown here is derived from an EMBL/GenBank/DDBJ whole genome shotgun (WGS) entry which is preliminary data.</text>
</comment>
<feature type="region of interest" description="Disordered" evidence="5">
    <location>
        <begin position="176"/>
        <end position="215"/>
    </location>
</feature>
<protein>
    <submittedName>
        <fullName evidence="7">DNL zinc finger-domain-containing protein</fullName>
    </submittedName>
</protein>
<dbReference type="Pfam" id="PF05180">
    <property type="entry name" value="zf-DNL"/>
    <property type="match status" value="1"/>
</dbReference>
<dbReference type="AlphaFoldDB" id="A0AAJ0HT09"/>
<dbReference type="InterPro" id="IPR007853">
    <property type="entry name" value="Znf_DNL-typ"/>
</dbReference>
<evidence type="ECO:0000256" key="1">
    <source>
        <dbReference type="ARBA" id="ARBA00022723"/>
    </source>
</evidence>
<accession>A0AAJ0HT09</accession>
<keyword evidence="2 4" id="KW-0863">Zinc-finger</keyword>
<dbReference type="Proteomes" id="UP001275084">
    <property type="component" value="Unassembled WGS sequence"/>
</dbReference>
<dbReference type="GO" id="GO:0006457">
    <property type="term" value="P:protein folding"/>
    <property type="evidence" value="ECO:0007669"/>
    <property type="project" value="TreeGrafter"/>
</dbReference>
<proteinExistence type="predicted"/>
<organism evidence="7 8">
    <name type="scientific">Lasiosphaeria hispida</name>
    <dbReference type="NCBI Taxonomy" id="260671"/>
    <lineage>
        <taxon>Eukaryota</taxon>
        <taxon>Fungi</taxon>
        <taxon>Dikarya</taxon>
        <taxon>Ascomycota</taxon>
        <taxon>Pezizomycotina</taxon>
        <taxon>Sordariomycetes</taxon>
        <taxon>Sordariomycetidae</taxon>
        <taxon>Sordariales</taxon>
        <taxon>Lasiosphaeriaceae</taxon>
        <taxon>Lasiosphaeria</taxon>
    </lineage>
</organism>
<evidence type="ECO:0000259" key="6">
    <source>
        <dbReference type="PROSITE" id="PS51501"/>
    </source>
</evidence>
<name>A0AAJ0HT09_9PEZI</name>
<evidence type="ECO:0000256" key="2">
    <source>
        <dbReference type="ARBA" id="ARBA00022771"/>
    </source>
</evidence>
<dbReference type="PANTHER" id="PTHR20922">
    <property type="entry name" value="DNL-TYPE ZINC FINGER PROTEIN"/>
    <property type="match status" value="1"/>
</dbReference>
<reference evidence="7" key="2">
    <citation type="submission" date="2023-06" db="EMBL/GenBank/DDBJ databases">
        <authorList>
            <consortium name="Lawrence Berkeley National Laboratory"/>
            <person name="Haridas S."/>
            <person name="Hensen N."/>
            <person name="Bonometti L."/>
            <person name="Westerberg I."/>
            <person name="Brannstrom I.O."/>
            <person name="Guillou S."/>
            <person name="Cros-Aarteil S."/>
            <person name="Calhoun S."/>
            <person name="Kuo A."/>
            <person name="Mondo S."/>
            <person name="Pangilinan J."/>
            <person name="Riley R."/>
            <person name="Labutti K."/>
            <person name="Andreopoulos B."/>
            <person name="Lipzen A."/>
            <person name="Chen C."/>
            <person name="Yanf M."/>
            <person name="Daum C."/>
            <person name="Ng V."/>
            <person name="Clum A."/>
            <person name="Steindorff A."/>
            <person name="Ohm R."/>
            <person name="Martin F."/>
            <person name="Silar P."/>
            <person name="Natvig D."/>
            <person name="Lalanne C."/>
            <person name="Gautier V."/>
            <person name="Ament-Velasquez S.L."/>
            <person name="Kruys A."/>
            <person name="Hutchinson M.I."/>
            <person name="Powell A.J."/>
            <person name="Barry K."/>
            <person name="Miller A.N."/>
            <person name="Grigoriev I.V."/>
            <person name="Debuchy R."/>
            <person name="Gladieux P."/>
            <person name="Thoren M.H."/>
            <person name="Johannesson H."/>
        </authorList>
    </citation>
    <scope>NUCLEOTIDE SEQUENCE</scope>
    <source>
        <strain evidence="7">CBS 955.72</strain>
    </source>
</reference>
<evidence type="ECO:0000313" key="8">
    <source>
        <dbReference type="Proteomes" id="UP001275084"/>
    </source>
</evidence>
<feature type="domain" description="DNL-type" evidence="6">
    <location>
        <begin position="90"/>
        <end position="185"/>
    </location>
</feature>
<keyword evidence="1" id="KW-0479">Metal-binding</keyword>
<dbReference type="PANTHER" id="PTHR20922:SF13">
    <property type="entry name" value="DNL-TYPE ZINC FINGER PROTEIN"/>
    <property type="match status" value="1"/>
</dbReference>
<dbReference type="GO" id="GO:0051087">
    <property type="term" value="F:protein-folding chaperone binding"/>
    <property type="evidence" value="ECO:0007669"/>
    <property type="project" value="TreeGrafter"/>
</dbReference>
<feature type="compositionally biased region" description="Basic and acidic residues" evidence="5">
    <location>
        <begin position="182"/>
        <end position="194"/>
    </location>
</feature>
<feature type="compositionally biased region" description="Polar residues" evidence="5">
    <location>
        <begin position="56"/>
        <end position="65"/>
    </location>
</feature>
<evidence type="ECO:0000256" key="3">
    <source>
        <dbReference type="ARBA" id="ARBA00022833"/>
    </source>
</evidence>
<dbReference type="InterPro" id="IPR024158">
    <property type="entry name" value="Mt_import_TIM15"/>
</dbReference>
<dbReference type="GO" id="GO:0030150">
    <property type="term" value="P:protein import into mitochondrial matrix"/>
    <property type="evidence" value="ECO:0007669"/>
    <property type="project" value="TreeGrafter"/>
</dbReference>
<reference evidence="7" key="1">
    <citation type="journal article" date="2023" name="Mol. Phylogenet. Evol.">
        <title>Genome-scale phylogeny and comparative genomics of the fungal order Sordariales.</title>
        <authorList>
            <person name="Hensen N."/>
            <person name="Bonometti L."/>
            <person name="Westerberg I."/>
            <person name="Brannstrom I.O."/>
            <person name="Guillou S."/>
            <person name="Cros-Aarteil S."/>
            <person name="Calhoun S."/>
            <person name="Haridas S."/>
            <person name="Kuo A."/>
            <person name="Mondo S."/>
            <person name="Pangilinan J."/>
            <person name="Riley R."/>
            <person name="LaButti K."/>
            <person name="Andreopoulos B."/>
            <person name="Lipzen A."/>
            <person name="Chen C."/>
            <person name="Yan M."/>
            <person name="Daum C."/>
            <person name="Ng V."/>
            <person name="Clum A."/>
            <person name="Steindorff A."/>
            <person name="Ohm R.A."/>
            <person name="Martin F."/>
            <person name="Silar P."/>
            <person name="Natvig D.O."/>
            <person name="Lalanne C."/>
            <person name="Gautier V."/>
            <person name="Ament-Velasquez S.L."/>
            <person name="Kruys A."/>
            <person name="Hutchinson M.I."/>
            <person name="Powell A.J."/>
            <person name="Barry K."/>
            <person name="Miller A.N."/>
            <person name="Grigoriev I.V."/>
            <person name="Debuchy R."/>
            <person name="Gladieux P."/>
            <person name="Hiltunen Thoren M."/>
            <person name="Johannesson H."/>
        </authorList>
    </citation>
    <scope>NUCLEOTIDE SEQUENCE</scope>
    <source>
        <strain evidence="7">CBS 955.72</strain>
    </source>
</reference>
<feature type="region of interest" description="Disordered" evidence="5">
    <location>
        <begin position="55"/>
        <end position="85"/>
    </location>
</feature>
<keyword evidence="3" id="KW-0862">Zinc</keyword>
<evidence type="ECO:0000256" key="5">
    <source>
        <dbReference type="SAM" id="MobiDB-lite"/>
    </source>
</evidence>
<keyword evidence="8" id="KW-1185">Reference proteome</keyword>
<evidence type="ECO:0000313" key="7">
    <source>
        <dbReference type="EMBL" id="KAK3362294.1"/>
    </source>
</evidence>
<gene>
    <name evidence="7" type="ORF">B0T25DRAFT_523944</name>
</gene>